<organism evidence="8 9">
    <name type="scientific">Aminipila butyrica</name>
    <dbReference type="NCBI Taxonomy" id="433296"/>
    <lineage>
        <taxon>Bacteria</taxon>
        <taxon>Bacillati</taxon>
        <taxon>Bacillota</taxon>
        <taxon>Clostridia</taxon>
        <taxon>Peptostreptococcales</taxon>
        <taxon>Anaerovoracaceae</taxon>
        <taxon>Aminipila</taxon>
    </lineage>
</organism>
<evidence type="ECO:0000313" key="8">
    <source>
        <dbReference type="EMBL" id="QIB69865.1"/>
    </source>
</evidence>
<dbReference type="Proteomes" id="UP000466848">
    <property type="component" value="Chromosome"/>
</dbReference>
<evidence type="ECO:0000259" key="7">
    <source>
        <dbReference type="PROSITE" id="PS50801"/>
    </source>
</evidence>
<dbReference type="NCBIfam" id="TIGR02886">
    <property type="entry name" value="spore_II_AA"/>
    <property type="match status" value="1"/>
</dbReference>
<dbReference type="InterPro" id="IPR036513">
    <property type="entry name" value="STAS_dom_sf"/>
</dbReference>
<dbReference type="Gene3D" id="3.30.750.24">
    <property type="entry name" value="STAS domain"/>
    <property type="match status" value="1"/>
</dbReference>
<accession>A0A858BXP9</accession>
<dbReference type="GO" id="GO:0030435">
    <property type="term" value="P:sporulation resulting in formation of a cellular spore"/>
    <property type="evidence" value="ECO:0007669"/>
    <property type="project" value="UniProtKB-KW"/>
</dbReference>
<comment type="function">
    <text evidence="1">In the phosphorylated form it could act as an anti-anti-sigma factor that counteracts SpoIIAB and thus releases sigma f from inhibition.</text>
</comment>
<dbReference type="KEGG" id="abut:Ami103574_11265"/>
<dbReference type="Pfam" id="PF01740">
    <property type="entry name" value="STAS"/>
    <property type="match status" value="1"/>
</dbReference>
<dbReference type="RefSeq" id="WP_163067105.1">
    <property type="nucleotide sequence ID" value="NZ_CP048649.1"/>
</dbReference>
<evidence type="ECO:0000256" key="2">
    <source>
        <dbReference type="ARBA" id="ARBA00009013"/>
    </source>
</evidence>
<dbReference type="InterPro" id="IPR014237">
    <property type="entry name" value="Anti-sigma_F_ant"/>
</dbReference>
<dbReference type="PANTHER" id="PTHR33495:SF2">
    <property type="entry name" value="ANTI-SIGMA FACTOR ANTAGONIST TM_1081-RELATED"/>
    <property type="match status" value="1"/>
</dbReference>
<keyword evidence="4" id="KW-0597">Phosphoprotein</keyword>
<dbReference type="SUPFAM" id="SSF52091">
    <property type="entry name" value="SpoIIaa-like"/>
    <property type="match status" value="1"/>
</dbReference>
<evidence type="ECO:0000256" key="1">
    <source>
        <dbReference type="ARBA" id="ARBA00001976"/>
    </source>
</evidence>
<evidence type="ECO:0000256" key="5">
    <source>
        <dbReference type="ARBA" id="ARBA00022969"/>
    </source>
</evidence>
<name>A0A858BXP9_9FIRM</name>
<reference evidence="8 9" key="1">
    <citation type="submission" date="2020-02" db="EMBL/GenBank/DDBJ databases">
        <authorList>
            <person name="Kim Y.B."/>
            <person name="Roh S.W."/>
        </authorList>
    </citation>
    <scope>NUCLEOTIDE SEQUENCE [LARGE SCALE GENOMIC DNA]</scope>
    <source>
        <strain evidence="8 9">DSM 103574</strain>
    </source>
</reference>
<keyword evidence="9" id="KW-1185">Reference proteome</keyword>
<dbReference type="GO" id="GO:0045152">
    <property type="term" value="F:antisigma factor binding"/>
    <property type="evidence" value="ECO:0007669"/>
    <property type="project" value="InterPro"/>
</dbReference>
<dbReference type="InterPro" id="IPR002645">
    <property type="entry name" value="STAS_dom"/>
</dbReference>
<keyword evidence="5" id="KW-0749">Sporulation</keyword>
<protein>
    <recommendedName>
        <fullName evidence="3 6">Anti-sigma F factor antagonist</fullName>
    </recommendedName>
    <alternativeName>
        <fullName evidence="6">Stage II sporulation protein</fullName>
    </alternativeName>
</protein>
<dbReference type="CDD" id="cd07043">
    <property type="entry name" value="STAS_anti-anti-sigma_factors"/>
    <property type="match status" value="1"/>
</dbReference>
<comment type="similarity">
    <text evidence="2 6">Belongs to the anti-sigma-factor antagonist family.</text>
</comment>
<dbReference type="AlphaFoldDB" id="A0A858BXP9"/>
<evidence type="ECO:0000313" key="9">
    <source>
        <dbReference type="Proteomes" id="UP000466848"/>
    </source>
</evidence>
<gene>
    <name evidence="8" type="primary">spoIIAA</name>
    <name evidence="8" type="ORF">Ami103574_11265</name>
</gene>
<dbReference type="NCBIfam" id="TIGR00377">
    <property type="entry name" value="ant_ant_sig"/>
    <property type="match status" value="1"/>
</dbReference>
<dbReference type="GO" id="GO:0043856">
    <property type="term" value="F:anti-sigma factor antagonist activity"/>
    <property type="evidence" value="ECO:0007669"/>
    <property type="project" value="InterPro"/>
</dbReference>
<feature type="domain" description="STAS" evidence="7">
    <location>
        <begin position="3"/>
        <end position="113"/>
    </location>
</feature>
<proteinExistence type="inferred from homology"/>
<dbReference type="PANTHER" id="PTHR33495">
    <property type="entry name" value="ANTI-SIGMA FACTOR ANTAGONIST TM_1081-RELATED-RELATED"/>
    <property type="match status" value="1"/>
</dbReference>
<sequence length="127" mass="14533">MQTYLDFQMKDDVLIVSIVGDLDHHQATQAREEIDRTMDAFKSKNMILNFSKVEFMDSSGIGVVMGRYNKVKERGGEIRICGCSKYVRLILEMAGIFTIIRCCDDLYEALETFQVMEEQMEVSANGK</sequence>
<evidence type="ECO:0000256" key="6">
    <source>
        <dbReference type="RuleBase" id="RU003749"/>
    </source>
</evidence>
<evidence type="ECO:0000256" key="4">
    <source>
        <dbReference type="ARBA" id="ARBA00022553"/>
    </source>
</evidence>
<evidence type="ECO:0000256" key="3">
    <source>
        <dbReference type="ARBA" id="ARBA00020784"/>
    </source>
</evidence>
<dbReference type="InterPro" id="IPR003658">
    <property type="entry name" value="Anti-sigma_ant"/>
</dbReference>
<dbReference type="PROSITE" id="PS50801">
    <property type="entry name" value="STAS"/>
    <property type="match status" value="1"/>
</dbReference>
<dbReference type="EMBL" id="CP048649">
    <property type="protein sequence ID" value="QIB69865.1"/>
    <property type="molecule type" value="Genomic_DNA"/>
</dbReference>